<accession>A0AA39LPB6</accession>
<dbReference type="EMBL" id="JAUCMV010000004">
    <property type="protein sequence ID" value="KAK0404435.1"/>
    <property type="molecule type" value="Genomic_DNA"/>
</dbReference>
<name>A0AA39LPB6_9BILA</name>
<keyword evidence="2" id="KW-1185">Reference proteome</keyword>
<evidence type="ECO:0000313" key="1">
    <source>
        <dbReference type="EMBL" id="KAK0404435.1"/>
    </source>
</evidence>
<dbReference type="Proteomes" id="UP001175271">
    <property type="component" value="Unassembled WGS sequence"/>
</dbReference>
<gene>
    <name evidence="1" type="ORF">QR680_017452</name>
</gene>
<proteinExistence type="predicted"/>
<dbReference type="AlphaFoldDB" id="A0AA39LPB6"/>
<reference evidence="1" key="1">
    <citation type="submission" date="2023-06" db="EMBL/GenBank/DDBJ databases">
        <title>Genomic analysis of the entomopathogenic nematode Steinernema hermaphroditum.</title>
        <authorList>
            <person name="Schwarz E.M."/>
            <person name="Heppert J.K."/>
            <person name="Baniya A."/>
            <person name="Schwartz H.T."/>
            <person name="Tan C.-H."/>
            <person name="Antoshechkin I."/>
            <person name="Sternberg P.W."/>
            <person name="Goodrich-Blair H."/>
            <person name="Dillman A.R."/>
        </authorList>
    </citation>
    <scope>NUCLEOTIDE SEQUENCE</scope>
    <source>
        <strain evidence="1">PS9179</strain>
        <tissue evidence="1">Whole animal</tissue>
    </source>
</reference>
<comment type="caution">
    <text evidence="1">The sequence shown here is derived from an EMBL/GenBank/DDBJ whole genome shotgun (WGS) entry which is preliminary data.</text>
</comment>
<sequence length="170" mass="18725">MHKSRAASYFRVSCSAASWPSGLAPPLRAFHNSLRCQFSEDCELSSRVVFVGVRYCNPGYGRDYPTSAVLPSDRFPLLSPDPLDPAWSLHSDPPRHILPCQCFLIHRDQRFRAGFAPGSRRPHQAPVPVIEYCIAKISVCHSKIATTLSPLGRSAAGAFSCIPVGYDQKP</sequence>
<protein>
    <submittedName>
        <fullName evidence="1">Uncharacterized protein</fullName>
    </submittedName>
</protein>
<organism evidence="1 2">
    <name type="scientific">Steinernema hermaphroditum</name>
    <dbReference type="NCBI Taxonomy" id="289476"/>
    <lineage>
        <taxon>Eukaryota</taxon>
        <taxon>Metazoa</taxon>
        <taxon>Ecdysozoa</taxon>
        <taxon>Nematoda</taxon>
        <taxon>Chromadorea</taxon>
        <taxon>Rhabditida</taxon>
        <taxon>Tylenchina</taxon>
        <taxon>Panagrolaimomorpha</taxon>
        <taxon>Strongyloidoidea</taxon>
        <taxon>Steinernematidae</taxon>
        <taxon>Steinernema</taxon>
    </lineage>
</organism>
<evidence type="ECO:0000313" key="2">
    <source>
        <dbReference type="Proteomes" id="UP001175271"/>
    </source>
</evidence>